<dbReference type="EMBL" id="BNJG01000003">
    <property type="protein sequence ID" value="GHO58804.1"/>
    <property type="molecule type" value="Genomic_DNA"/>
</dbReference>
<accession>A0ABQ3V0Z6</accession>
<gene>
    <name evidence="2" type="ORF">KSB_72790</name>
</gene>
<keyword evidence="1" id="KW-0812">Transmembrane</keyword>
<feature type="transmembrane region" description="Helical" evidence="1">
    <location>
        <begin position="82"/>
        <end position="100"/>
    </location>
</feature>
<dbReference type="RefSeq" id="WP_201375052.1">
    <property type="nucleotide sequence ID" value="NZ_BNJG01000003.1"/>
</dbReference>
<dbReference type="Proteomes" id="UP000654345">
    <property type="component" value="Unassembled WGS sequence"/>
</dbReference>
<keyword evidence="3" id="KW-1185">Reference proteome</keyword>
<keyword evidence="1" id="KW-0472">Membrane</keyword>
<proteinExistence type="predicted"/>
<evidence type="ECO:0000256" key="1">
    <source>
        <dbReference type="SAM" id="Phobius"/>
    </source>
</evidence>
<evidence type="ECO:0000313" key="2">
    <source>
        <dbReference type="EMBL" id="GHO58804.1"/>
    </source>
</evidence>
<sequence>MSTLSHTNHFSYGVYEMQSASEHQEYEMSSFQKPDSVANEKLRAPRRDMQNIYRFILAITSMLMLIPFALLFMVFMGGAQGWIGFGIAAIAIFLIAVVAIDKIE</sequence>
<reference evidence="2 3" key="1">
    <citation type="journal article" date="2021" name="Int. J. Syst. Evol. Microbiol.">
        <title>Reticulibacter mediterranei gen. nov., sp. nov., within the new family Reticulibacteraceae fam. nov., and Ktedonospora formicarum gen. nov., sp. nov., Ktedonobacter robiniae sp. nov., Dictyobacter formicarum sp. nov. and Dictyobacter arantiisoli sp. nov., belonging to the class Ktedonobacteria.</title>
        <authorList>
            <person name="Yabe S."/>
            <person name="Zheng Y."/>
            <person name="Wang C.M."/>
            <person name="Sakai Y."/>
            <person name="Abe K."/>
            <person name="Yokota A."/>
            <person name="Donadio S."/>
            <person name="Cavaletti L."/>
            <person name="Monciardini P."/>
        </authorList>
    </citation>
    <scope>NUCLEOTIDE SEQUENCE [LARGE SCALE GENOMIC DNA]</scope>
    <source>
        <strain evidence="2 3">SOSP1-30</strain>
    </source>
</reference>
<evidence type="ECO:0000313" key="3">
    <source>
        <dbReference type="Proteomes" id="UP000654345"/>
    </source>
</evidence>
<protein>
    <submittedName>
        <fullName evidence="2">Uncharacterized protein</fullName>
    </submittedName>
</protein>
<keyword evidence="1" id="KW-1133">Transmembrane helix</keyword>
<comment type="caution">
    <text evidence="2">The sequence shown here is derived from an EMBL/GenBank/DDBJ whole genome shotgun (WGS) entry which is preliminary data.</text>
</comment>
<organism evidence="2 3">
    <name type="scientific">Ktedonobacter robiniae</name>
    <dbReference type="NCBI Taxonomy" id="2778365"/>
    <lineage>
        <taxon>Bacteria</taxon>
        <taxon>Bacillati</taxon>
        <taxon>Chloroflexota</taxon>
        <taxon>Ktedonobacteria</taxon>
        <taxon>Ktedonobacterales</taxon>
        <taxon>Ktedonobacteraceae</taxon>
        <taxon>Ktedonobacter</taxon>
    </lineage>
</organism>
<feature type="transmembrane region" description="Helical" evidence="1">
    <location>
        <begin position="52"/>
        <end position="76"/>
    </location>
</feature>
<name>A0ABQ3V0Z6_9CHLR</name>